<evidence type="ECO:0000256" key="4">
    <source>
        <dbReference type="ARBA" id="ARBA00022989"/>
    </source>
</evidence>
<proteinExistence type="predicted"/>
<protein>
    <submittedName>
        <fullName evidence="7">Oligopeptide transporter, OPT family</fullName>
    </submittedName>
</protein>
<feature type="transmembrane region" description="Helical" evidence="6">
    <location>
        <begin position="430"/>
        <end position="452"/>
    </location>
</feature>
<feature type="transmembrane region" description="Helical" evidence="6">
    <location>
        <begin position="361"/>
        <end position="387"/>
    </location>
</feature>
<sequence>MNKNNDLNDPYQGLKEITIRGILLGICITLIFTASNIYLGLKVGLTFATSIPAAVLSMAVLRFAKDSNIIENNMVQTQASAAGTLSSVIFVLPGLLMLGYWQSFPFWQTTLICLSGGILGVIFSIPLRYVMVVNSTLPYPEGIAAAEILKNGARGVVANQYGERIQEPLANHNQQSIKEILYGGLLAAGVSFCSNGLRIIGDSASYWFKFGNSIFQLPIGFSLALLGAGSLINLASGVAVLIGTVIAWGIAVPYFTGISAPAIDLNMVDFAQQIWAEKVRMIGVGTLGIAAIWTLLTLFKPMLEGIRLSFTSFFESNQVVKRSRAETDLSPHTMLVLIVLMGFILFFTFAHFVIASTLSPITAWGIVLLLTLFTMLMGFLVAAACGYMAGLVGSSSSPISSIGILAILAFSIILFLIGQQQGLLQSVENQQFLTALALFASTAVIAIACISNDNLQDLKTGYLIYATPAKQQIALIIGCIAGAIVIAPVLDLLYQAYGFTGTLPRSDMDPQQALAAPQALLIRTIAQGIFTQQLEWTYILIGVALGIILIIIDTLIKAFSHNHMSMPVLAVGMGIYLPPAINTPLFIGALMFWWIKQRATQSPFNQDGSYLKNVERRGTLFAAGLIVGESLMGIFMALVIVISLNMGKGDAPLALKLENWSVMSQWLGLACIITTIIIFIQRCLRK</sequence>
<dbReference type="NCBIfam" id="TIGR00728">
    <property type="entry name" value="OPT_sfam"/>
    <property type="match status" value="1"/>
</dbReference>
<feature type="transmembrane region" description="Helical" evidence="6">
    <location>
        <begin position="45"/>
        <end position="64"/>
    </location>
</feature>
<reference evidence="7" key="1">
    <citation type="submission" date="2023-08" db="EMBL/GenBank/DDBJ databases">
        <title>Emergence of clinically-relevant ST2 carbapenem-resistant Acinetobacter baumannii strains in hospital sewages in Zhejiang, East of China.</title>
        <authorList>
            <person name="Kaichao C."/>
            <person name="Zhang R."/>
        </authorList>
    </citation>
    <scope>NUCLEOTIDE SEQUENCE</scope>
    <source>
        <strain evidence="7">M-RB-37</strain>
    </source>
</reference>
<organism evidence="7 8">
    <name type="scientific">Acinetobacter rudis</name>
    <dbReference type="NCBI Taxonomy" id="632955"/>
    <lineage>
        <taxon>Bacteria</taxon>
        <taxon>Pseudomonadati</taxon>
        <taxon>Pseudomonadota</taxon>
        <taxon>Gammaproteobacteria</taxon>
        <taxon>Moraxellales</taxon>
        <taxon>Moraxellaceae</taxon>
        <taxon>Acinetobacter</taxon>
    </lineage>
</organism>
<evidence type="ECO:0000256" key="5">
    <source>
        <dbReference type="ARBA" id="ARBA00023136"/>
    </source>
</evidence>
<dbReference type="GO" id="GO:0016020">
    <property type="term" value="C:membrane"/>
    <property type="evidence" value="ECO:0007669"/>
    <property type="project" value="UniProtKB-SubCell"/>
</dbReference>
<feature type="transmembrane region" description="Helical" evidence="6">
    <location>
        <begin position="473"/>
        <end position="494"/>
    </location>
</feature>
<dbReference type="AlphaFoldDB" id="A0AAW8J5V9"/>
<dbReference type="GO" id="GO:0035673">
    <property type="term" value="F:oligopeptide transmembrane transporter activity"/>
    <property type="evidence" value="ECO:0007669"/>
    <property type="project" value="InterPro"/>
</dbReference>
<dbReference type="InterPro" id="IPR004814">
    <property type="entry name" value="Oligopep_transpt"/>
</dbReference>
<evidence type="ECO:0000256" key="3">
    <source>
        <dbReference type="ARBA" id="ARBA00022692"/>
    </source>
</evidence>
<gene>
    <name evidence="7" type="ORF">RFH47_07015</name>
</gene>
<dbReference type="PANTHER" id="PTHR31645">
    <property type="entry name" value="OLIGOPEPTIDE TRANSPORTER YGL114W-RELATED"/>
    <property type="match status" value="1"/>
</dbReference>
<feature type="transmembrane region" description="Helical" evidence="6">
    <location>
        <begin position="206"/>
        <end position="226"/>
    </location>
</feature>
<keyword evidence="4 6" id="KW-1133">Transmembrane helix</keyword>
<name>A0AAW8J5V9_9GAMM</name>
<evidence type="ECO:0000313" key="7">
    <source>
        <dbReference type="EMBL" id="MDQ8935476.1"/>
    </source>
</evidence>
<dbReference type="EMBL" id="JAVIDL010000010">
    <property type="protein sequence ID" value="MDQ8935476.1"/>
    <property type="molecule type" value="Genomic_DNA"/>
</dbReference>
<feature type="transmembrane region" description="Helical" evidence="6">
    <location>
        <begin position="107"/>
        <end position="127"/>
    </location>
</feature>
<feature type="transmembrane region" description="Helical" evidence="6">
    <location>
        <begin position="399"/>
        <end position="418"/>
    </location>
</feature>
<feature type="transmembrane region" description="Helical" evidence="6">
    <location>
        <begin position="21"/>
        <end position="39"/>
    </location>
</feature>
<keyword evidence="5 6" id="KW-0472">Membrane</keyword>
<keyword evidence="3 6" id="KW-0812">Transmembrane</keyword>
<feature type="transmembrane region" description="Helical" evidence="6">
    <location>
        <begin position="84"/>
        <end position="101"/>
    </location>
</feature>
<feature type="transmembrane region" description="Helical" evidence="6">
    <location>
        <begin position="279"/>
        <end position="299"/>
    </location>
</feature>
<dbReference type="Proteomes" id="UP001243844">
    <property type="component" value="Unassembled WGS sequence"/>
</dbReference>
<dbReference type="InterPro" id="IPR004813">
    <property type="entry name" value="OPT"/>
</dbReference>
<feature type="transmembrane region" description="Helical" evidence="6">
    <location>
        <begin position="334"/>
        <end position="355"/>
    </location>
</feature>
<feature type="transmembrane region" description="Helical" evidence="6">
    <location>
        <begin position="238"/>
        <end position="259"/>
    </location>
</feature>
<dbReference type="RefSeq" id="WP_308981277.1">
    <property type="nucleotide sequence ID" value="NZ_JAVIDL010000010.1"/>
</dbReference>
<evidence type="ECO:0000256" key="2">
    <source>
        <dbReference type="ARBA" id="ARBA00022448"/>
    </source>
</evidence>
<accession>A0AAW8J5V9</accession>
<feature type="transmembrane region" description="Helical" evidence="6">
    <location>
        <begin position="576"/>
        <end position="595"/>
    </location>
</feature>
<feature type="transmembrane region" description="Helical" evidence="6">
    <location>
        <begin position="662"/>
        <end position="680"/>
    </location>
</feature>
<evidence type="ECO:0000256" key="1">
    <source>
        <dbReference type="ARBA" id="ARBA00004141"/>
    </source>
</evidence>
<comment type="caution">
    <text evidence="7">The sequence shown here is derived from an EMBL/GenBank/DDBJ whole genome shotgun (WGS) entry which is preliminary data.</text>
</comment>
<keyword evidence="2" id="KW-0813">Transport</keyword>
<dbReference type="PANTHER" id="PTHR31645:SF0">
    <property type="entry name" value="OLIGOPEPTIDE TRANSPORTER YGL114W-RELATED"/>
    <property type="match status" value="1"/>
</dbReference>
<dbReference type="NCBIfam" id="TIGR00733">
    <property type="entry name" value="OPT family oligopeptide transporter"/>
    <property type="match status" value="1"/>
</dbReference>
<feature type="transmembrane region" description="Helical" evidence="6">
    <location>
        <begin position="538"/>
        <end position="556"/>
    </location>
</feature>
<dbReference type="Pfam" id="PF03169">
    <property type="entry name" value="OPT"/>
    <property type="match status" value="1"/>
</dbReference>
<feature type="transmembrane region" description="Helical" evidence="6">
    <location>
        <begin position="620"/>
        <end position="642"/>
    </location>
</feature>
<evidence type="ECO:0000256" key="6">
    <source>
        <dbReference type="SAM" id="Phobius"/>
    </source>
</evidence>
<evidence type="ECO:0000313" key="8">
    <source>
        <dbReference type="Proteomes" id="UP001243844"/>
    </source>
</evidence>
<comment type="subcellular location">
    <subcellularLocation>
        <location evidence="1">Membrane</location>
        <topology evidence="1">Multi-pass membrane protein</topology>
    </subcellularLocation>
</comment>
<dbReference type="InterPro" id="IPR045035">
    <property type="entry name" value="YSL-like"/>
</dbReference>